<dbReference type="Proteomes" id="UP000751190">
    <property type="component" value="Unassembled WGS sequence"/>
</dbReference>
<feature type="compositionally biased region" description="Low complexity" evidence="1">
    <location>
        <begin position="471"/>
        <end position="489"/>
    </location>
</feature>
<evidence type="ECO:0000313" key="2">
    <source>
        <dbReference type="EMBL" id="KAG8464186.1"/>
    </source>
</evidence>
<sequence length="523" mass="53981">MFRVAKSDDDWETDAAFENDLTDEERVRFGNAETAALYRRERQCGLIAAQRMDAIRADALARDARMAAAQPASLARGGKHEREATPERDGGANGTHPGPPARTPSHARHSVSSRACGRAERATHDGALGLAASPRRLSAAGGGATPQVKTSVVPTSPVRGDGASVHAFVAAGGVGGRARGYEADAGQRAAASVARALEGTGASSAHVQPSRSKVSARIAAYGAPASNEGVSDARDEASERAALQPHDANARPHAIPQRAALPLSQLPPPEQRAAVPIAKPARTMSALAADRAPHAQSAPVPKPQRTPWRSARSSPPQPPPPPKLAALPPPPPCVVAAADPPLPAGSRVTVTRTAQPARDARVLAVRADGSVKVSFDGYDSAEDEWVSAVEQLERVAPLRAEQRLADERAPPPSTTAHCLPPSRRVAGGGPPSVGRAPAMPQQPPQPPPPPVAPMPTAQEPAGAPDVGTKGGAPMPGMNGAGARANAAAGSAELLRRLDLQQRQREHARELEGGDDDGGWGEGE</sequence>
<feature type="compositionally biased region" description="Pro residues" evidence="1">
    <location>
        <begin position="315"/>
        <end position="333"/>
    </location>
</feature>
<accession>A0A8J5X9E9</accession>
<dbReference type="AlphaFoldDB" id="A0A8J5X9E9"/>
<feature type="compositionally biased region" description="Basic and acidic residues" evidence="1">
    <location>
        <begin position="493"/>
        <end position="511"/>
    </location>
</feature>
<feature type="region of interest" description="Disordered" evidence="1">
    <location>
        <begin position="63"/>
        <end position="119"/>
    </location>
</feature>
<dbReference type="OrthoDB" id="10684059at2759"/>
<protein>
    <submittedName>
        <fullName evidence="2">Uncharacterized protein</fullName>
    </submittedName>
</protein>
<organism evidence="2 3">
    <name type="scientific">Diacronema lutheri</name>
    <name type="common">Unicellular marine alga</name>
    <name type="synonym">Monochrysis lutheri</name>
    <dbReference type="NCBI Taxonomy" id="2081491"/>
    <lineage>
        <taxon>Eukaryota</taxon>
        <taxon>Haptista</taxon>
        <taxon>Haptophyta</taxon>
        <taxon>Pavlovophyceae</taxon>
        <taxon>Pavlovales</taxon>
        <taxon>Pavlovaceae</taxon>
        <taxon>Diacronema</taxon>
    </lineage>
</organism>
<feature type="compositionally biased region" description="Acidic residues" evidence="1">
    <location>
        <begin position="9"/>
        <end position="21"/>
    </location>
</feature>
<reference evidence="2" key="1">
    <citation type="submission" date="2021-05" db="EMBL/GenBank/DDBJ databases">
        <title>The genome of the haptophyte Pavlova lutheri (Diacronema luteri, Pavlovales) - a model for lipid biosynthesis in eukaryotic algae.</title>
        <authorList>
            <person name="Hulatt C.J."/>
            <person name="Posewitz M.C."/>
        </authorList>
    </citation>
    <scope>NUCLEOTIDE SEQUENCE</scope>
    <source>
        <strain evidence="2">NIVA-4/92</strain>
    </source>
</reference>
<feature type="region of interest" description="Disordered" evidence="1">
    <location>
        <begin position="223"/>
        <end position="340"/>
    </location>
</feature>
<dbReference type="OMA" id="YRRERQC"/>
<feature type="compositionally biased region" description="Pro residues" evidence="1">
    <location>
        <begin position="440"/>
        <end position="453"/>
    </location>
</feature>
<feature type="compositionally biased region" description="Basic and acidic residues" evidence="1">
    <location>
        <begin position="78"/>
        <end position="90"/>
    </location>
</feature>
<keyword evidence="3" id="KW-1185">Reference proteome</keyword>
<feature type="region of interest" description="Disordered" evidence="1">
    <location>
        <begin position="137"/>
        <end position="161"/>
    </location>
</feature>
<evidence type="ECO:0000256" key="1">
    <source>
        <dbReference type="SAM" id="MobiDB-lite"/>
    </source>
</evidence>
<comment type="caution">
    <text evidence="2">The sequence shown here is derived from an EMBL/GenBank/DDBJ whole genome shotgun (WGS) entry which is preliminary data.</text>
</comment>
<feature type="region of interest" description="Disordered" evidence="1">
    <location>
        <begin position="1"/>
        <end position="21"/>
    </location>
</feature>
<gene>
    <name evidence="2" type="ORF">KFE25_003249</name>
</gene>
<evidence type="ECO:0000313" key="3">
    <source>
        <dbReference type="Proteomes" id="UP000751190"/>
    </source>
</evidence>
<proteinExistence type="predicted"/>
<feature type="compositionally biased region" description="Acidic residues" evidence="1">
    <location>
        <begin position="512"/>
        <end position="523"/>
    </location>
</feature>
<name>A0A8J5X9E9_DIALT</name>
<dbReference type="EMBL" id="JAGTXO010000013">
    <property type="protein sequence ID" value="KAG8464186.1"/>
    <property type="molecule type" value="Genomic_DNA"/>
</dbReference>
<feature type="region of interest" description="Disordered" evidence="1">
    <location>
        <begin position="401"/>
        <end position="523"/>
    </location>
</feature>